<sequence>MFCVVGEILGIKNSKKREEENDHQSEEKTDGEKCPKAL</sequence>
<name>A0A1C3IPF2_9VIBR</name>
<evidence type="ECO:0000256" key="1">
    <source>
        <dbReference type="SAM" id="MobiDB-lite"/>
    </source>
</evidence>
<dbReference type="EMBL" id="FLQP01000020">
    <property type="protein sequence ID" value="SBS63282.1"/>
    <property type="molecule type" value="Genomic_DNA"/>
</dbReference>
<feature type="region of interest" description="Disordered" evidence="1">
    <location>
        <begin position="14"/>
        <end position="38"/>
    </location>
</feature>
<evidence type="ECO:0000313" key="2">
    <source>
        <dbReference type="EMBL" id="SBS63282.1"/>
    </source>
</evidence>
<proteinExistence type="predicted"/>
<accession>A0A1C3IPF2</accession>
<evidence type="ECO:0000313" key="3">
    <source>
        <dbReference type="Proteomes" id="UP000092876"/>
    </source>
</evidence>
<organism evidence="2 3">
    <name type="scientific">Vibrio atlanticus</name>
    <dbReference type="NCBI Taxonomy" id="693153"/>
    <lineage>
        <taxon>Bacteria</taxon>
        <taxon>Pseudomonadati</taxon>
        <taxon>Pseudomonadota</taxon>
        <taxon>Gammaproteobacteria</taxon>
        <taxon>Vibrionales</taxon>
        <taxon>Vibrionaceae</taxon>
        <taxon>Vibrio</taxon>
    </lineage>
</organism>
<dbReference type="Proteomes" id="UP000092876">
    <property type="component" value="Unassembled WGS sequence"/>
</dbReference>
<feature type="compositionally biased region" description="Basic and acidic residues" evidence="1">
    <location>
        <begin position="16"/>
        <end position="38"/>
    </location>
</feature>
<gene>
    <name evidence="2" type="ORF">VAT7223_01581</name>
</gene>
<protein>
    <submittedName>
        <fullName evidence="2">Uncharacterized protein</fullName>
    </submittedName>
</protein>
<dbReference type="AlphaFoldDB" id="A0A1C3IPF2"/>
<reference evidence="3" key="1">
    <citation type="submission" date="2016-06" db="EMBL/GenBank/DDBJ databases">
        <authorList>
            <person name="Rodrigo-Torres Lidia"/>
            <person name="Arahal R.David."/>
        </authorList>
    </citation>
    <scope>NUCLEOTIDE SEQUENCE [LARGE SCALE GENOMIC DNA]</scope>
    <source>
        <strain evidence="3">CECT 7223</strain>
    </source>
</reference>